<evidence type="ECO:0000256" key="1">
    <source>
        <dbReference type="SAM" id="SignalP"/>
    </source>
</evidence>
<sequence length="140" mass="14446">MRPKALLVAAMTGAALAATSASASAAQNWQTVTSTPNMTCSAYKQHKVSNNVNFKVCIVVNSNLDAQAVLVVQNNAGVAVSIGGEVATNFGSNVDCASSTLNPGFTRGCYSPTVHVGSGQTLIADARLRLNGVDEWWSAS</sequence>
<keyword evidence="3" id="KW-1185">Reference proteome</keyword>
<protein>
    <recommendedName>
        <fullName evidence="4">Spore-associated protein A</fullName>
    </recommendedName>
</protein>
<evidence type="ECO:0008006" key="4">
    <source>
        <dbReference type="Google" id="ProtNLM"/>
    </source>
</evidence>
<organism evidence="2 3">
    <name type="scientific">Streptomyces argyrophylli</name>
    <dbReference type="NCBI Taxonomy" id="2726118"/>
    <lineage>
        <taxon>Bacteria</taxon>
        <taxon>Bacillati</taxon>
        <taxon>Actinomycetota</taxon>
        <taxon>Actinomycetes</taxon>
        <taxon>Kitasatosporales</taxon>
        <taxon>Streptomycetaceae</taxon>
        <taxon>Streptomyces</taxon>
    </lineage>
</organism>
<dbReference type="Proteomes" id="UP000502641">
    <property type="component" value="Chromosome"/>
</dbReference>
<feature type="chain" id="PRO_5026683062" description="Spore-associated protein A" evidence="1">
    <location>
        <begin position="26"/>
        <end position="140"/>
    </location>
</feature>
<accession>A0A6M4PWE1</accession>
<evidence type="ECO:0000313" key="3">
    <source>
        <dbReference type="Proteomes" id="UP000502641"/>
    </source>
</evidence>
<reference evidence="2 3" key="1">
    <citation type="submission" date="2020-05" db="EMBL/GenBank/DDBJ databases">
        <authorList>
            <person name="Li K."/>
        </authorList>
    </citation>
    <scope>NUCLEOTIDE SEQUENCE [LARGE SCALE GENOMIC DNA]</scope>
    <source>
        <strain evidence="3">jing01</strain>
    </source>
</reference>
<proteinExistence type="predicted"/>
<feature type="signal peptide" evidence="1">
    <location>
        <begin position="1"/>
        <end position="25"/>
    </location>
</feature>
<gene>
    <name evidence="2" type="ORF">HKX69_00070</name>
</gene>
<name>A0A6M4PWE1_9ACTN</name>
<dbReference type="EMBL" id="CP053189">
    <property type="protein sequence ID" value="QJS14056.1"/>
    <property type="molecule type" value="Genomic_DNA"/>
</dbReference>
<dbReference type="AlphaFoldDB" id="A0A6M4PWE1"/>
<keyword evidence="1" id="KW-0732">Signal</keyword>
<dbReference type="KEGG" id="sarg:HKX69_00070"/>
<evidence type="ECO:0000313" key="2">
    <source>
        <dbReference type="EMBL" id="QJS14056.1"/>
    </source>
</evidence>